<proteinExistence type="predicted"/>
<feature type="chain" id="PRO_5043436732" evidence="1">
    <location>
        <begin position="23"/>
        <end position="316"/>
    </location>
</feature>
<gene>
    <name evidence="2" type="ORF">V5E97_38695</name>
</gene>
<accession>A0AAU7CGB5</accession>
<name>A0AAU7CGB5_9BACT</name>
<sequence length="316" mass="34624">MLRRTWLATLAIFLTAVPAAQAQVKLEYKFPEGRKSTFKTTAKTHQILSIMGMDVETEAEESVVTSSIIGKRNADGTLPMTHKIESIRTQLSLPGGINVTFDSADPNGKIENAQVAFLGDVFKALVGVSYSVVLDAKDKVKFVEGTETFDAKLDGLDPKAAAVLRGRINAEKIKQAFEQENGNLPDVLARQGEPWEATEIMDLGYDQSLTLRKRFEYLGTVEKNGKTLDKIGVRALTVVYAMDPKSASPLKATKSDLKVESSEGTILFDREAGEKIESTMVTRIKGNLTLTANDKELPTTLDLTLDISGQREPLEK</sequence>
<dbReference type="InterPro" id="IPR046230">
    <property type="entry name" value="DUF6263"/>
</dbReference>
<reference evidence="2" key="1">
    <citation type="submission" date="2024-05" db="EMBL/GenBank/DDBJ databases">
        <title>Planctomycetes of the genus Singulisphaera possess chitinolytic capabilities.</title>
        <authorList>
            <person name="Ivanova A."/>
        </authorList>
    </citation>
    <scope>NUCLEOTIDE SEQUENCE</scope>
    <source>
        <strain evidence="2">Ch08T</strain>
    </source>
</reference>
<evidence type="ECO:0000256" key="1">
    <source>
        <dbReference type="SAM" id="SignalP"/>
    </source>
</evidence>
<feature type="signal peptide" evidence="1">
    <location>
        <begin position="1"/>
        <end position="22"/>
    </location>
</feature>
<keyword evidence="1" id="KW-0732">Signal</keyword>
<protein>
    <submittedName>
        <fullName evidence="2">DUF6263 family protein</fullName>
    </submittedName>
</protein>
<dbReference type="Pfam" id="PF19777">
    <property type="entry name" value="DUF6263"/>
    <property type="match status" value="1"/>
</dbReference>
<dbReference type="EMBL" id="CP155447">
    <property type="protein sequence ID" value="XBH04182.1"/>
    <property type="molecule type" value="Genomic_DNA"/>
</dbReference>
<evidence type="ECO:0000313" key="2">
    <source>
        <dbReference type="EMBL" id="XBH04182.1"/>
    </source>
</evidence>
<dbReference type="AlphaFoldDB" id="A0AAU7CGB5"/>
<organism evidence="2">
    <name type="scientific">Singulisphaera sp. Ch08</name>
    <dbReference type="NCBI Taxonomy" id="3120278"/>
    <lineage>
        <taxon>Bacteria</taxon>
        <taxon>Pseudomonadati</taxon>
        <taxon>Planctomycetota</taxon>
        <taxon>Planctomycetia</taxon>
        <taxon>Isosphaerales</taxon>
        <taxon>Isosphaeraceae</taxon>
        <taxon>Singulisphaera</taxon>
    </lineage>
</organism>
<dbReference type="RefSeq" id="WP_406696934.1">
    <property type="nucleotide sequence ID" value="NZ_CP155447.1"/>
</dbReference>